<evidence type="ECO:0000313" key="3">
    <source>
        <dbReference type="Proteomes" id="UP000602284"/>
    </source>
</evidence>
<evidence type="ECO:0000259" key="1">
    <source>
        <dbReference type="Pfam" id="PF00561"/>
    </source>
</evidence>
<dbReference type="PANTHER" id="PTHR43798:SF33">
    <property type="entry name" value="HYDROLASE, PUTATIVE (AFU_ORTHOLOGUE AFUA_2G14860)-RELATED"/>
    <property type="match status" value="1"/>
</dbReference>
<keyword evidence="3" id="KW-1185">Reference proteome</keyword>
<dbReference type="RefSeq" id="WP_201633208.1">
    <property type="nucleotide sequence ID" value="NZ_JAEQNB010000002.1"/>
</dbReference>
<protein>
    <submittedName>
        <fullName evidence="2">Alpha/beta hydrolase</fullName>
    </submittedName>
</protein>
<dbReference type="SUPFAM" id="SSF53474">
    <property type="entry name" value="alpha/beta-Hydrolases"/>
    <property type="match status" value="1"/>
</dbReference>
<keyword evidence="2" id="KW-0378">Hydrolase</keyword>
<dbReference type="Pfam" id="PF00561">
    <property type="entry name" value="Abhydrolase_1"/>
    <property type="match status" value="1"/>
</dbReference>
<dbReference type="InterPro" id="IPR000073">
    <property type="entry name" value="AB_hydrolase_1"/>
</dbReference>
<sequence>MQPTTKRLEANGITLAYNVYENAGAPVLVMVHGLTSTKESYNLTIPYLEETYHILSLDLRGHGESTQQGPYVFDQLIEDIRAVFDHEGIEKATLVGGSFSNAPIQQFAVRYPERVENVVMLDGGFARNVEMPGYDIEAIKARPEFSWASKEEVIEMARSGYAEHVNDFVDEQTMREFEQRADGRWYFRLPREAFMGYAQEYATFSLDELAEKMSLPVLVLKATRQPEFYEEALGRYLAKFPTAQAVKIPDSPHPLMVSHPQEVAGYIDRFVRGESL</sequence>
<dbReference type="Proteomes" id="UP000602284">
    <property type="component" value="Unassembled WGS sequence"/>
</dbReference>
<dbReference type="PANTHER" id="PTHR43798">
    <property type="entry name" value="MONOACYLGLYCEROL LIPASE"/>
    <property type="match status" value="1"/>
</dbReference>
<gene>
    <name evidence="2" type="ORF">JJB07_07725</name>
</gene>
<dbReference type="InterPro" id="IPR050266">
    <property type="entry name" value="AB_hydrolase_sf"/>
</dbReference>
<proteinExistence type="predicted"/>
<reference evidence="2 3" key="1">
    <citation type="submission" date="2021-01" db="EMBL/GenBank/DDBJ databases">
        <title>Tumebacillus sp. strain ITR2 16S ribosomal RNA gene Genome sequencing and assembly.</title>
        <authorList>
            <person name="Kang M."/>
        </authorList>
    </citation>
    <scope>NUCLEOTIDE SEQUENCE [LARGE SCALE GENOMIC DNA]</scope>
    <source>
        <strain evidence="2 3">ITR2</strain>
    </source>
</reference>
<dbReference type="InterPro" id="IPR029058">
    <property type="entry name" value="AB_hydrolase_fold"/>
</dbReference>
<name>A0ABS1J8K9_9BACL</name>
<dbReference type="PRINTS" id="PR00111">
    <property type="entry name" value="ABHYDROLASE"/>
</dbReference>
<comment type="caution">
    <text evidence="2">The sequence shown here is derived from an EMBL/GenBank/DDBJ whole genome shotgun (WGS) entry which is preliminary data.</text>
</comment>
<dbReference type="EMBL" id="JAEQNB010000002">
    <property type="protein sequence ID" value="MBL0386535.1"/>
    <property type="molecule type" value="Genomic_DNA"/>
</dbReference>
<dbReference type="GO" id="GO:0016787">
    <property type="term" value="F:hydrolase activity"/>
    <property type="evidence" value="ECO:0007669"/>
    <property type="project" value="UniProtKB-KW"/>
</dbReference>
<organism evidence="2 3">
    <name type="scientific">Tumebacillus amylolyticus</name>
    <dbReference type="NCBI Taxonomy" id="2801339"/>
    <lineage>
        <taxon>Bacteria</taxon>
        <taxon>Bacillati</taxon>
        <taxon>Bacillota</taxon>
        <taxon>Bacilli</taxon>
        <taxon>Bacillales</taxon>
        <taxon>Alicyclobacillaceae</taxon>
        <taxon>Tumebacillus</taxon>
    </lineage>
</organism>
<accession>A0ABS1J8K9</accession>
<dbReference type="Gene3D" id="3.40.50.1820">
    <property type="entry name" value="alpha/beta hydrolase"/>
    <property type="match status" value="1"/>
</dbReference>
<evidence type="ECO:0000313" key="2">
    <source>
        <dbReference type="EMBL" id="MBL0386535.1"/>
    </source>
</evidence>
<feature type="domain" description="AB hydrolase-1" evidence="1">
    <location>
        <begin position="26"/>
        <end position="260"/>
    </location>
</feature>